<gene>
    <name evidence="3" type="ORF">G1H11_06350</name>
</gene>
<feature type="compositionally biased region" description="Low complexity" evidence="1">
    <location>
        <begin position="94"/>
        <end position="109"/>
    </location>
</feature>
<name>A0A6N9YJ33_9ACTN</name>
<evidence type="ECO:0000313" key="4">
    <source>
        <dbReference type="Proteomes" id="UP000469185"/>
    </source>
</evidence>
<comment type="caution">
    <text evidence="3">The sequence shown here is derived from an EMBL/GenBank/DDBJ whole genome shotgun (WGS) entry which is preliminary data.</text>
</comment>
<feature type="chain" id="PRO_5027087180" evidence="2">
    <location>
        <begin position="28"/>
        <end position="205"/>
    </location>
</feature>
<reference evidence="3 4" key="1">
    <citation type="submission" date="2020-02" db="EMBL/GenBank/DDBJ databases">
        <authorList>
            <person name="Li X.-J."/>
            <person name="Feng X.-M."/>
        </authorList>
    </citation>
    <scope>NUCLEOTIDE SEQUENCE [LARGE SCALE GENOMIC DNA]</scope>
    <source>
        <strain evidence="3 4">CGMCC 4.7225</strain>
    </source>
</reference>
<keyword evidence="4" id="KW-1185">Reference proteome</keyword>
<dbReference type="Proteomes" id="UP000469185">
    <property type="component" value="Unassembled WGS sequence"/>
</dbReference>
<evidence type="ECO:0000313" key="3">
    <source>
        <dbReference type="EMBL" id="NED94930.1"/>
    </source>
</evidence>
<feature type="compositionally biased region" description="Polar residues" evidence="1">
    <location>
        <begin position="78"/>
        <end position="89"/>
    </location>
</feature>
<accession>A0A6N9YJ33</accession>
<protein>
    <submittedName>
        <fullName evidence="3">Uncharacterized protein</fullName>
    </submittedName>
</protein>
<dbReference type="AlphaFoldDB" id="A0A6N9YJ33"/>
<organism evidence="3 4">
    <name type="scientific">Phytoactinopolyspora alkaliphila</name>
    <dbReference type="NCBI Taxonomy" id="1783498"/>
    <lineage>
        <taxon>Bacteria</taxon>
        <taxon>Bacillati</taxon>
        <taxon>Actinomycetota</taxon>
        <taxon>Actinomycetes</taxon>
        <taxon>Jiangellales</taxon>
        <taxon>Jiangellaceae</taxon>
        <taxon>Phytoactinopolyspora</taxon>
    </lineage>
</organism>
<dbReference type="EMBL" id="JAAGOB010000003">
    <property type="protein sequence ID" value="NED94930.1"/>
    <property type="molecule type" value="Genomic_DNA"/>
</dbReference>
<sequence length="205" mass="21124">MGRLSGMRTALGSLGAALVLALAGCGADDDAGPSATTTPEPAASSADPAPAESTPTDIAPTPEDTVPPVEPDPERTSPGPTDQPQPTRSPSDRLTPTPQPTGTQPPLTGEVPAGILDDVVADAADRAGTAPGDVVVVRAQAVQWPDGSLGCPEPGMMYTQAIVDGYWVELEAEGKTYDYRLNEQGTFRLCTTPGLEPPPNLRERS</sequence>
<evidence type="ECO:0000256" key="1">
    <source>
        <dbReference type="SAM" id="MobiDB-lite"/>
    </source>
</evidence>
<dbReference type="PROSITE" id="PS51257">
    <property type="entry name" value="PROKAR_LIPOPROTEIN"/>
    <property type="match status" value="1"/>
</dbReference>
<feature type="signal peptide" evidence="2">
    <location>
        <begin position="1"/>
        <end position="27"/>
    </location>
</feature>
<evidence type="ECO:0000256" key="2">
    <source>
        <dbReference type="SAM" id="SignalP"/>
    </source>
</evidence>
<keyword evidence="2" id="KW-0732">Signal</keyword>
<proteinExistence type="predicted"/>
<feature type="region of interest" description="Disordered" evidence="1">
    <location>
        <begin position="26"/>
        <end position="112"/>
    </location>
</feature>
<feature type="compositionally biased region" description="Low complexity" evidence="1">
    <location>
        <begin position="26"/>
        <end position="67"/>
    </location>
</feature>